<name>A0A0R2EXW5_9LACO</name>
<dbReference type="Gene3D" id="3.80.10.10">
    <property type="entry name" value="Ribonuclease Inhibitor"/>
    <property type="match status" value="1"/>
</dbReference>
<dbReference type="Pfam" id="PF13306">
    <property type="entry name" value="LRR_5"/>
    <property type="match status" value="1"/>
</dbReference>
<accession>A0A0R2EXW5</accession>
<dbReference type="InterPro" id="IPR026906">
    <property type="entry name" value="LRR_5"/>
</dbReference>
<feature type="compositionally biased region" description="Low complexity" evidence="1">
    <location>
        <begin position="351"/>
        <end position="371"/>
    </location>
</feature>
<evidence type="ECO:0000256" key="2">
    <source>
        <dbReference type="SAM" id="SignalP"/>
    </source>
</evidence>
<dbReference type="RefSeq" id="WP_054736596.1">
    <property type="nucleotide sequence ID" value="NZ_AYZM01000125.1"/>
</dbReference>
<keyword evidence="5" id="KW-1185">Reference proteome</keyword>
<dbReference type="InterPro" id="IPR044081">
    <property type="entry name" value="DUF5776"/>
</dbReference>
<feature type="region of interest" description="Disordered" evidence="1">
    <location>
        <begin position="340"/>
        <end position="391"/>
    </location>
</feature>
<organism evidence="4 5">
    <name type="scientific">Secundilactobacillus similis DSM 23365 = JCM 2765</name>
    <dbReference type="NCBI Taxonomy" id="1423804"/>
    <lineage>
        <taxon>Bacteria</taxon>
        <taxon>Bacillati</taxon>
        <taxon>Bacillota</taxon>
        <taxon>Bacilli</taxon>
        <taxon>Lactobacillales</taxon>
        <taxon>Lactobacillaceae</taxon>
        <taxon>Secundilactobacillus</taxon>
    </lineage>
</organism>
<keyword evidence="2" id="KW-0732">Signal</keyword>
<evidence type="ECO:0000256" key="1">
    <source>
        <dbReference type="SAM" id="MobiDB-lite"/>
    </source>
</evidence>
<feature type="chain" id="PRO_5038762455" description="DUF5776 domain-containing protein" evidence="2">
    <location>
        <begin position="23"/>
        <end position="535"/>
    </location>
</feature>
<feature type="domain" description="DUF5776" evidence="3">
    <location>
        <begin position="392"/>
        <end position="457"/>
    </location>
</feature>
<dbReference type="InterPro" id="IPR032675">
    <property type="entry name" value="LRR_dom_sf"/>
</dbReference>
<dbReference type="OrthoDB" id="2328848at2"/>
<sequence length="535" mass="57738">MKSVKIASLLLASGMLLGSVHSAVTPAYTAHAQTESAQRDVSNQVTLEDDDVFVNDEGIITAPTFNDIPKLVKLFDGGELVIPAKLRGKTIRGIGSFAFNKNYANMVPGINNISGIAKLTFKAPGNINYIHEGAFTGNAISGKLYLPNADWIGDGAFGQNKLTEVDLPEVTGIGESAFSRNNIKTIKLPNVEGVYASAFNGNELTEVTLPKAVEVSEAAFANNAIRKIELSGRVEFPTGHVAPYIGAFAGQKLDLAKTADGQGAVPLSELLPSLKIGGEEQLEISNIKETNESGKVTIDNEKITVKDKNQSLTVRLGMDIDSEYSRGGYSLASMQVKIDPMPSIGGGGNNGDSNTSTTPDTTPETNTPDANLPGTGNPETPITISPDPEVNRPHTVYAKRAMRLHSNVSLTNPTKSYKKQSRAKAASFRIQGVSYDNNGKKRYKVKGGYITASTKYVADSHFRSSKVKQVRVIGNKVNSYKNAKLSKSQQVRSYKKGTKLKVKRIVKQGRTTRFQLNNGRYITGNKQLLIMDHSK</sequence>
<feature type="signal peptide" evidence="2">
    <location>
        <begin position="1"/>
        <end position="22"/>
    </location>
</feature>
<proteinExistence type="predicted"/>
<comment type="caution">
    <text evidence="4">The sequence shown here is derived from an EMBL/GenBank/DDBJ whole genome shotgun (WGS) entry which is preliminary data.</text>
</comment>
<dbReference type="Proteomes" id="UP000051442">
    <property type="component" value="Unassembled WGS sequence"/>
</dbReference>
<dbReference type="STRING" id="1423804.FD14_GL001283"/>
<dbReference type="PATRIC" id="fig|1423804.4.peg.1381"/>
<evidence type="ECO:0000313" key="5">
    <source>
        <dbReference type="Proteomes" id="UP000051442"/>
    </source>
</evidence>
<reference evidence="4 5" key="1">
    <citation type="journal article" date="2015" name="Genome Announc.">
        <title>Expanding the biotechnology potential of lactobacilli through comparative genomics of 213 strains and associated genera.</title>
        <authorList>
            <person name="Sun Z."/>
            <person name="Harris H.M."/>
            <person name="McCann A."/>
            <person name="Guo C."/>
            <person name="Argimon S."/>
            <person name="Zhang W."/>
            <person name="Yang X."/>
            <person name="Jeffery I.B."/>
            <person name="Cooney J.C."/>
            <person name="Kagawa T.F."/>
            <person name="Liu W."/>
            <person name="Song Y."/>
            <person name="Salvetti E."/>
            <person name="Wrobel A."/>
            <person name="Rasinkangas P."/>
            <person name="Parkhill J."/>
            <person name="Rea M.C."/>
            <person name="O'Sullivan O."/>
            <person name="Ritari J."/>
            <person name="Douillard F.P."/>
            <person name="Paul Ross R."/>
            <person name="Yang R."/>
            <person name="Briner A.E."/>
            <person name="Felis G.E."/>
            <person name="de Vos W.M."/>
            <person name="Barrangou R."/>
            <person name="Klaenhammer T.R."/>
            <person name="Caufield P.W."/>
            <person name="Cui Y."/>
            <person name="Zhang H."/>
            <person name="O'Toole P.W."/>
        </authorList>
    </citation>
    <scope>NUCLEOTIDE SEQUENCE [LARGE SCALE GENOMIC DNA]</scope>
    <source>
        <strain evidence="4 5">DSM 23365</strain>
    </source>
</reference>
<evidence type="ECO:0000259" key="3">
    <source>
        <dbReference type="Pfam" id="PF19087"/>
    </source>
</evidence>
<dbReference type="AlphaFoldDB" id="A0A0R2EXW5"/>
<dbReference type="Pfam" id="PF19087">
    <property type="entry name" value="DUF5776"/>
    <property type="match status" value="2"/>
</dbReference>
<evidence type="ECO:0000313" key="4">
    <source>
        <dbReference type="EMBL" id="KRN21161.1"/>
    </source>
</evidence>
<gene>
    <name evidence="4" type="ORF">FD14_GL001283</name>
</gene>
<dbReference type="EMBL" id="AYZM01000125">
    <property type="protein sequence ID" value="KRN21161.1"/>
    <property type="molecule type" value="Genomic_DNA"/>
</dbReference>
<feature type="domain" description="DUF5776" evidence="3">
    <location>
        <begin position="465"/>
        <end position="528"/>
    </location>
</feature>
<protein>
    <recommendedName>
        <fullName evidence="3">DUF5776 domain-containing protein</fullName>
    </recommendedName>
</protein>